<protein>
    <submittedName>
        <fullName evidence="1">Uncharacterized protein</fullName>
    </submittedName>
</protein>
<proteinExistence type="predicted"/>
<evidence type="ECO:0000313" key="2">
    <source>
        <dbReference type="Proteomes" id="UP000744555"/>
    </source>
</evidence>
<reference evidence="1 2" key="1">
    <citation type="submission" date="2016-06" db="EMBL/GenBank/DDBJ databases">
        <authorList>
            <person name="Ramos C."/>
            <person name="Pintado A."/>
            <person name="Crespo-Gomez J.I."/>
        </authorList>
    </citation>
    <scope>NUCLEOTIDE SEQUENCE [LARGE SCALE GENOMIC DNA]</scope>
    <source>
        <strain evidence="1 2">AVO110</strain>
    </source>
</reference>
<dbReference type="EMBL" id="LZEU01000001">
    <property type="protein sequence ID" value="MBC9250136.1"/>
    <property type="molecule type" value="Genomic_DNA"/>
</dbReference>
<sequence length="87" mass="9677">MQLDPGLPLRVLQYQLVGALREGERLPGGGLIAQFSKHLQRRWPVCLLKEDVEIHATSCGKIAMGLQGQRGPLECQRFESLRLQGIA</sequence>
<comment type="caution">
    <text evidence="1">The sequence shown here is derived from an EMBL/GenBank/DDBJ whole genome shotgun (WGS) entry which is preliminary data.</text>
</comment>
<evidence type="ECO:0000313" key="1">
    <source>
        <dbReference type="EMBL" id="MBC9250136.1"/>
    </source>
</evidence>
<name>A0ABR7RXS4_AQUAC</name>
<gene>
    <name evidence="1" type="ORF">A9179_07605</name>
</gene>
<dbReference type="Proteomes" id="UP000744555">
    <property type="component" value="Unassembled WGS sequence"/>
</dbReference>
<organism evidence="1 2">
    <name type="scientific">Aquipseudomonas alcaligenes</name>
    <name type="common">Pseudomonas alcaligenes</name>
    <dbReference type="NCBI Taxonomy" id="43263"/>
    <lineage>
        <taxon>Bacteria</taxon>
        <taxon>Pseudomonadati</taxon>
        <taxon>Pseudomonadota</taxon>
        <taxon>Gammaproteobacteria</taxon>
        <taxon>Pseudomonadales</taxon>
        <taxon>Pseudomonadaceae</taxon>
        <taxon>Aquipseudomonas</taxon>
    </lineage>
</organism>
<keyword evidence="2" id="KW-1185">Reference proteome</keyword>
<accession>A0ABR7RXS4</accession>